<dbReference type="InterPro" id="IPR016047">
    <property type="entry name" value="M23ase_b-sheet_dom"/>
</dbReference>
<keyword evidence="2" id="KW-0732">Signal</keyword>
<feature type="compositionally biased region" description="Polar residues" evidence="1">
    <location>
        <begin position="35"/>
        <end position="47"/>
    </location>
</feature>
<dbReference type="GO" id="GO:0004222">
    <property type="term" value="F:metalloendopeptidase activity"/>
    <property type="evidence" value="ECO:0007669"/>
    <property type="project" value="TreeGrafter"/>
</dbReference>
<dbReference type="InterPro" id="IPR011055">
    <property type="entry name" value="Dup_hybrid_motif"/>
</dbReference>
<dbReference type="PANTHER" id="PTHR21666:SF270">
    <property type="entry name" value="MUREIN HYDROLASE ACTIVATOR ENVC"/>
    <property type="match status" value="1"/>
</dbReference>
<gene>
    <name evidence="4" type="ORF">IAA37_00325</name>
</gene>
<comment type="caution">
    <text evidence="4">The sequence shown here is derived from an EMBL/GenBank/DDBJ whole genome shotgun (WGS) entry which is preliminary data.</text>
</comment>
<sequence>MHYKRSNKILSVVLAAVMAITPLSAGLVPAVAADTTASEPESTTAPQMTEEEKREEARKKLEAQIAVLDADLKAAEQRLAALAADSKNTEEYINALDEKIGIINQQLTVLDEQVLEYEEDIKVLQTSIEENQKQADTLQAEVDKVQAELDDLNEKFMAKYDAYCLRMRAIYISGNYNLLTALLTCSDISSFLTRYEMIKAVSKSDAQLLQEIQEQTEQILARESDLNEKKTALDAMNMTLLSQQNELKYKQDSLTQAQENIASKKITLAQDKAESDQLFAQLTAETGMYTEYRNEDQALTDAAEQQIEDLMNGIISPDEVSDFTTGDRDEKPTVIYNDTDVYNRSDGVYNMTYPVPGHYTVSAGFPNYSNGSYHGGIDFPCPTGTKVVAAQKGVVAGVKRLDYSYGYYVLIYHGTDANGDKVFTLYAHNSEILVSPGDSVYKGQQIAKSGSTGNSTGPHCHFEIRVGGTRINPKNYLSK</sequence>
<evidence type="ECO:0000313" key="4">
    <source>
        <dbReference type="EMBL" id="HJB74108.1"/>
    </source>
</evidence>
<protein>
    <submittedName>
        <fullName evidence="4">Peptidoglycan DD-metalloendopeptidase family protein</fullName>
    </submittedName>
</protein>
<dbReference type="EMBL" id="DWXN01000001">
    <property type="protein sequence ID" value="HJB74108.1"/>
    <property type="molecule type" value="Genomic_DNA"/>
</dbReference>
<feature type="region of interest" description="Disordered" evidence="1">
    <location>
        <begin position="34"/>
        <end position="56"/>
    </location>
</feature>
<name>A0A9D2MHE9_9FIRM</name>
<dbReference type="AlphaFoldDB" id="A0A9D2MHE9"/>
<evidence type="ECO:0000313" key="5">
    <source>
        <dbReference type="Proteomes" id="UP000823877"/>
    </source>
</evidence>
<feature type="chain" id="PRO_5039570500" evidence="2">
    <location>
        <begin position="26"/>
        <end position="479"/>
    </location>
</feature>
<dbReference type="SUPFAM" id="SSF51261">
    <property type="entry name" value="Duplicated hybrid motif"/>
    <property type="match status" value="1"/>
</dbReference>
<dbReference type="PANTHER" id="PTHR21666">
    <property type="entry name" value="PEPTIDASE-RELATED"/>
    <property type="match status" value="1"/>
</dbReference>
<dbReference type="Proteomes" id="UP000823877">
    <property type="component" value="Unassembled WGS sequence"/>
</dbReference>
<evidence type="ECO:0000259" key="3">
    <source>
        <dbReference type="Pfam" id="PF01551"/>
    </source>
</evidence>
<dbReference type="SUPFAM" id="SSF57997">
    <property type="entry name" value="Tropomyosin"/>
    <property type="match status" value="1"/>
</dbReference>
<proteinExistence type="predicted"/>
<dbReference type="Gene3D" id="2.70.70.10">
    <property type="entry name" value="Glucose Permease (Domain IIA)"/>
    <property type="match status" value="1"/>
</dbReference>
<organism evidence="4 5">
    <name type="scientific">Candidatus Eubacterium faecale</name>
    <dbReference type="NCBI Taxonomy" id="2838568"/>
    <lineage>
        <taxon>Bacteria</taxon>
        <taxon>Bacillati</taxon>
        <taxon>Bacillota</taxon>
        <taxon>Clostridia</taxon>
        <taxon>Eubacteriales</taxon>
        <taxon>Eubacteriaceae</taxon>
        <taxon>Eubacterium</taxon>
    </lineage>
</organism>
<feature type="signal peptide" evidence="2">
    <location>
        <begin position="1"/>
        <end position="25"/>
    </location>
</feature>
<reference evidence="4" key="1">
    <citation type="journal article" date="2021" name="PeerJ">
        <title>Extensive microbial diversity within the chicken gut microbiome revealed by metagenomics and culture.</title>
        <authorList>
            <person name="Gilroy R."/>
            <person name="Ravi A."/>
            <person name="Getino M."/>
            <person name="Pursley I."/>
            <person name="Horton D.L."/>
            <person name="Alikhan N.F."/>
            <person name="Baker D."/>
            <person name="Gharbi K."/>
            <person name="Hall N."/>
            <person name="Watson M."/>
            <person name="Adriaenssens E.M."/>
            <person name="Foster-Nyarko E."/>
            <person name="Jarju S."/>
            <person name="Secka A."/>
            <person name="Antonio M."/>
            <person name="Oren A."/>
            <person name="Chaudhuri R.R."/>
            <person name="La Ragione R."/>
            <person name="Hildebrand F."/>
            <person name="Pallen M.J."/>
        </authorList>
    </citation>
    <scope>NUCLEOTIDE SEQUENCE</scope>
    <source>
        <strain evidence="4">CHK188-16595</strain>
    </source>
</reference>
<evidence type="ECO:0000256" key="1">
    <source>
        <dbReference type="SAM" id="MobiDB-lite"/>
    </source>
</evidence>
<dbReference type="Gene3D" id="6.10.250.3150">
    <property type="match status" value="1"/>
</dbReference>
<feature type="domain" description="M23ase beta-sheet core" evidence="3">
    <location>
        <begin position="373"/>
        <end position="473"/>
    </location>
</feature>
<dbReference type="Pfam" id="PF01551">
    <property type="entry name" value="Peptidase_M23"/>
    <property type="match status" value="1"/>
</dbReference>
<dbReference type="CDD" id="cd12797">
    <property type="entry name" value="M23_peptidase"/>
    <property type="match status" value="1"/>
</dbReference>
<accession>A0A9D2MHE9</accession>
<evidence type="ECO:0000256" key="2">
    <source>
        <dbReference type="SAM" id="SignalP"/>
    </source>
</evidence>
<dbReference type="InterPro" id="IPR050570">
    <property type="entry name" value="Cell_wall_metabolism_enzyme"/>
</dbReference>
<reference evidence="4" key="2">
    <citation type="submission" date="2021-04" db="EMBL/GenBank/DDBJ databases">
        <authorList>
            <person name="Gilroy R."/>
        </authorList>
    </citation>
    <scope>NUCLEOTIDE SEQUENCE</scope>
    <source>
        <strain evidence="4">CHK188-16595</strain>
    </source>
</reference>